<reference evidence="1 2" key="1">
    <citation type="submission" date="2020-10" db="EMBL/GenBank/DDBJ databases">
        <title>Phylogeny of dyella-like bacteria.</title>
        <authorList>
            <person name="Fu J."/>
        </authorList>
    </citation>
    <scope>NUCLEOTIDE SEQUENCE [LARGE SCALE GENOMIC DNA]</scope>
    <source>
        <strain evidence="1 2">THG-B117</strain>
    </source>
</reference>
<dbReference type="SUPFAM" id="SSF101898">
    <property type="entry name" value="NHL repeat"/>
    <property type="match status" value="1"/>
</dbReference>
<sequence length="1199" mass="130155">MERTRTAVERHLLHFDASKDKRGDRVLTYYAGMTPHRVHAHTRSTLADARVGNPLLQKLPDAQFSHYLEVDLPSDSVMMTYLACGTEVDGSPTEDFLSLAVHVPRTGRQESVARRGLLSAGMDDIHPKLAWLLGDDAVDGTLLRSLLRPGRFDPESLHDLIDPFETATSLLFQHPGLINLSSDNGGQIPAIILEQCVGRALRFRGRNLLNAIRDLGPEWSRRVPLLDDGKVVTDKEGTVFSIEVHERVRRFMSEPMGLALKYSQQLQELEGQTWRVQYGKTVDEHKPLKAAAIATRPVLRADQSRWTLKALSRMNGVSTGSVSFQPPREGGWTIKEIWSSDDAVPMNAETVAALAEGRMFARVDTAAHEGAWTGTFAAQILKDDETATFAAKHQSNRSGADFATVALSLDALRLDLTVDLKVTSKSTTDALTSVNLFIREPGGLERKVWSARPSIKGQYGNLRVDVINEWMRHLGAYAEFYDAAEKLITPAGWSSKMPLNIAPDFDKHATKKYIDVLAPVDNVFGIPLGPMTTTLDIPVPAEAASVKLYWGGLGTGEYDDTVCACGITCTAVLELALPVIMLIQGSSLTDSKFINNMMKDPKVRYGIYSLGVALIGGGAGGYIGVSQDPGKAAGTVATKLLPALAKLGLKKLSIYLAEKAAEGVAKRSIPLIGLAFLAFDTAVTLLQLGQTIAAVVQSPFYYTTKLTRTFDLRGRVLPDPAFNKFPDHHDRMVVQVLYDAGNALPVQEQRLPAETLSKPLPFEFLNIAAGGRIKVIVIFYAANGWQSALGATSWIDAKGANGSATLDIDVTVKNALIPLSKDSVYQHRQALAYEGGKHRWKHGPAPTTTITTVSPDAGHRLLSLGGITVAQRPGMLAYSWQATGLNLPRDRPGAPSDEAMFAMQNISLLEDPEAGCAVTPIGFTLPCGVAYDIGSSEDGSGANYYLDPSLGEFDAKENLAGGYHIRRIALSLGAKPRFEPGSKQSWGRFPRAVDGFLVHPQGYAVAVSADTSKLYILSLPRQGGENTRATMASMYSGEGERVGLMKLPRAVAVALDGRLLVLEEGNRRIQCFDISGNPVPYFKQAGSSEKSAILSLRATAAQSTRYLDLAVEAKGYVFVLACDENGSTPEQYRVDIYEPDGSFLVSTPRVAAARIAVDLARSLYTLNWETWIGADGRTEPSVSMWLPPPPKMRAGKGKQ</sequence>
<dbReference type="Proteomes" id="UP001430065">
    <property type="component" value="Unassembled WGS sequence"/>
</dbReference>
<protein>
    <submittedName>
        <fullName evidence="1">Uncharacterized protein</fullName>
    </submittedName>
</protein>
<organism evidence="1 2">
    <name type="scientific">Dyella kyungheensis</name>
    <dbReference type="NCBI Taxonomy" id="1242174"/>
    <lineage>
        <taxon>Bacteria</taxon>
        <taxon>Pseudomonadati</taxon>
        <taxon>Pseudomonadota</taxon>
        <taxon>Gammaproteobacteria</taxon>
        <taxon>Lysobacterales</taxon>
        <taxon>Rhodanobacteraceae</taxon>
        <taxon>Dyella</taxon>
    </lineage>
</organism>
<evidence type="ECO:0000313" key="2">
    <source>
        <dbReference type="Proteomes" id="UP001430065"/>
    </source>
</evidence>
<dbReference type="RefSeq" id="WP_204637837.1">
    <property type="nucleotide sequence ID" value="NZ_JADIKC010000011.1"/>
</dbReference>
<gene>
    <name evidence="1" type="ORF">ISP20_19640</name>
</gene>
<keyword evidence="2" id="KW-1185">Reference proteome</keyword>
<evidence type="ECO:0000313" key="1">
    <source>
        <dbReference type="EMBL" id="MBM7123385.1"/>
    </source>
</evidence>
<dbReference type="InterPro" id="IPR011042">
    <property type="entry name" value="6-blade_b-propeller_TolB-like"/>
</dbReference>
<name>A0ABS2JYF9_9GAMM</name>
<accession>A0ABS2JYF9</accession>
<dbReference type="Gene3D" id="2.120.10.30">
    <property type="entry name" value="TolB, C-terminal domain"/>
    <property type="match status" value="1"/>
</dbReference>
<comment type="caution">
    <text evidence="1">The sequence shown here is derived from an EMBL/GenBank/DDBJ whole genome shotgun (WGS) entry which is preliminary data.</text>
</comment>
<dbReference type="EMBL" id="JADIKC010000011">
    <property type="protein sequence ID" value="MBM7123385.1"/>
    <property type="molecule type" value="Genomic_DNA"/>
</dbReference>
<proteinExistence type="predicted"/>